<dbReference type="Gene3D" id="1.10.238.10">
    <property type="entry name" value="EF-hand"/>
    <property type="match status" value="1"/>
</dbReference>
<dbReference type="KEGG" id="spar:SPRG_17959"/>
<dbReference type="GeneID" id="24139486"/>
<dbReference type="CDD" id="cd00051">
    <property type="entry name" value="EFh"/>
    <property type="match status" value="1"/>
</dbReference>
<dbReference type="OrthoDB" id="9978460at2759"/>
<dbReference type="GO" id="GO:0005509">
    <property type="term" value="F:calcium ion binding"/>
    <property type="evidence" value="ECO:0007669"/>
    <property type="project" value="InterPro"/>
</dbReference>
<dbReference type="Proteomes" id="UP000030745">
    <property type="component" value="Unassembled WGS sequence"/>
</dbReference>
<evidence type="ECO:0000256" key="3">
    <source>
        <dbReference type="ARBA" id="ARBA00022837"/>
    </source>
</evidence>
<dbReference type="Pfam" id="PF13499">
    <property type="entry name" value="EF-hand_7"/>
    <property type="match status" value="1"/>
</dbReference>
<evidence type="ECO:0000259" key="5">
    <source>
        <dbReference type="PROSITE" id="PS50222"/>
    </source>
</evidence>
<feature type="domain" description="UBC core" evidence="4">
    <location>
        <begin position="106"/>
        <end position="279"/>
    </location>
</feature>
<dbReference type="PROSITE" id="PS50127">
    <property type="entry name" value="UBC_2"/>
    <property type="match status" value="1"/>
</dbReference>
<dbReference type="VEuPathDB" id="FungiDB:SPRG_17959"/>
<dbReference type="PANTHER" id="PTHR24068">
    <property type="entry name" value="UBIQUITIN-CONJUGATING ENZYME E2"/>
    <property type="match status" value="1"/>
</dbReference>
<dbReference type="Pfam" id="PF00179">
    <property type="entry name" value="UQ_con"/>
    <property type="match status" value="1"/>
</dbReference>
<dbReference type="SMART" id="SM00212">
    <property type="entry name" value="UBCc"/>
    <property type="match status" value="1"/>
</dbReference>
<evidence type="ECO:0000259" key="4">
    <source>
        <dbReference type="PROSITE" id="PS50127"/>
    </source>
</evidence>
<sequence length="285" mass="32501">MAAARTDLYYVPESLKREFSTHELAEFLDQFKAFDTSGDGGIDVNELSTMMASMNVHMERTELLQLIAAVDENNSGQIEFTEFVRMMSNLRRGKANKLGRFMQLAKQAFEIRREYTATVTTPIPGCVIEPFSKDMRQWHVHIAGPETSPYAGGRFTFHFEFGHEYPYEAPSVRLLTRVYHLNFIVLVDGSASAECLTQLWNPDWRSRDLIERIQALLLAPDPALMEPLYNSAEARLELQGLRYAGTTVRSFGLDCLRLFHTDYEAYCKHARDTTAKHAMRAVPTS</sequence>
<accession>A0A067BQC6</accession>
<evidence type="ECO:0000256" key="2">
    <source>
        <dbReference type="ARBA" id="ARBA00022737"/>
    </source>
</evidence>
<dbReference type="InterPro" id="IPR016135">
    <property type="entry name" value="UBQ-conjugating_enzyme/RWD"/>
</dbReference>
<dbReference type="FunFam" id="1.10.238.10:FF:000178">
    <property type="entry name" value="Calmodulin-2 A"/>
    <property type="match status" value="1"/>
</dbReference>
<protein>
    <submittedName>
        <fullName evidence="6">Uncharacterized protein</fullName>
    </submittedName>
</protein>
<proteinExistence type="inferred from homology"/>
<gene>
    <name evidence="6" type="ORF">SPRG_17959</name>
</gene>
<name>A0A067BQC6_SAPPC</name>
<keyword evidence="3" id="KW-0106">Calcium</keyword>
<organism evidence="6 7">
    <name type="scientific">Saprolegnia parasitica (strain CBS 223.65)</name>
    <dbReference type="NCBI Taxonomy" id="695850"/>
    <lineage>
        <taxon>Eukaryota</taxon>
        <taxon>Sar</taxon>
        <taxon>Stramenopiles</taxon>
        <taxon>Oomycota</taxon>
        <taxon>Saprolegniomycetes</taxon>
        <taxon>Saprolegniales</taxon>
        <taxon>Saprolegniaceae</taxon>
        <taxon>Saprolegnia</taxon>
    </lineage>
</organism>
<dbReference type="AlphaFoldDB" id="A0A067BQC6"/>
<dbReference type="InterPro" id="IPR002048">
    <property type="entry name" value="EF_hand_dom"/>
</dbReference>
<evidence type="ECO:0000256" key="1">
    <source>
        <dbReference type="ARBA" id="ARBA00005253"/>
    </source>
</evidence>
<keyword evidence="7" id="KW-1185">Reference proteome</keyword>
<dbReference type="STRING" id="695850.A0A067BQC6"/>
<reference evidence="6 7" key="1">
    <citation type="journal article" date="2013" name="PLoS Genet.">
        <title>Distinctive expansion of potential virulence genes in the genome of the oomycete fish pathogen Saprolegnia parasitica.</title>
        <authorList>
            <person name="Jiang R.H."/>
            <person name="de Bruijn I."/>
            <person name="Haas B.J."/>
            <person name="Belmonte R."/>
            <person name="Lobach L."/>
            <person name="Christie J."/>
            <person name="van den Ackerveken G."/>
            <person name="Bottin A."/>
            <person name="Bulone V."/>
            <person name="Diaz-Moreno S.M."/>
            <person name="Dumas B."/>
            <person name="Fan L."/>
            <person name="Gaulin E."/>
            <person name="Govers F."/>
            <person name="Grenville-Briggs L.J."/>
            <person name="Horner N.R."/>
            <person name="Levin J.Z."/>
            <person name="Mammella M."/>
            <person name="Meijer H.J."/>
            <person name="Morris P."/>
            <person name="Nusbaum C."/>
            <person name="Oome S."/>
            <person name="Phillips A.J."/>
            <person name="van Rooyen D."/>
            <person name="Rzeszutek E."/>
            <person name="Saraiva M."/>
            <person name="Secombes C.J."/>
            <person name="Seidl M.F."/>
            <person name="Snel B."/>
            <person name="Stassen J.H."/>
            <person name="Sykes S."/>
            <person name="Tripathy S."/>
            <person name="van den Berg H."/>
            <person name="Vega-Arreguin J.C."/>
            <person name="Wawra S."/>
            <person name="Young S.K."/>
            <person name="Zeng Q."/>
            <person name="Dieguez-Uribeondo J."/>
            <person name="Russ C."/>
            <person name="Tyler B.M."/>
            <person name="van West P."/>
        </authorList>
    </citation>
    <scope>NUCLEOTIDE SEQUENCE [LARGE SCALE GENOMIC DNA]</scope>
    <source>
        <strain evidence="6 7">CBS 223.65</strain>
    </source>
</reference>
<keyword evidence="2" id="KW-0677">Repeat</keyword>
<dbReference type="RefSeq" id="XP_012212766.1">
    <property type="nucleotide sequence ID" value="XM_012357376.1"/>
</dbReference>
<evidence type="ECO:0000313" key="7">
    <source>
        <dbReference type="Proteomes" id="UP000030745"/>
    </source>
</evidence>
<feature type="domain" description="EF-hand" evidence="5">
    <location>
        <begin position="22"/>
        <end position="57"/>
    </location>
</feature>
<evidence type="ECO:0000313" key="6">
    <source>
        <dbReference type="EMBL" id="KDO16526.1"/>
    </source>
</evidence>
<feature type="domain" description="EF-hand" evidence="5">
    <location>
        <begin position="58"/>
        <end position="93"/>
    </location>
</feature>
<dbReference type="PROSITE" id="PS50222">
    <property type="entry name" value="EF_HAND_2"/>
    <property type="match status" value="2"/>
</dbReference>
<comment type="similarity">
    <text evidence="1">Belongs to the centrin family.</text>
</comment>
<dbReference type="InterPro" id="IPR018247">
    <property type="entry name" value="EF_Hand_1_Ca_BS"/>
</dbReference>
<dbReference type="SUPFAM" id="SSF47473">
    <property type="entry name" value="EF-hand"/>
    <property type="match status" value="1"/>
</dbReference>
<dbReference type="InterPro" id="IPR000608">
    <property type="entry name" value="UBC"/>
</dbReference>
<dbReference type="SUPFAM" id="SSF54495">
    <property type="entry name" value="UBC-like"/>
    <property type="match status" value="1"/>
</dbReference>
<dbReference type="Gene3D" id="3.10.110.10">
    <property type="entry name" value="Ubiquitin Conjugating Enzyme"/>
    <property type="match status" value="1"/>
</dbReference>
<dbReference type="CDD" id="cd00195">
    <property type="entry name" value="UBCc_UEV"/>
    <property type="match status" value="1"/>
</dbReference>
<dbReference type="InterPro" id="IPR011992">
    <property type="entry name" value="EF-hand-dom_pair"/>
</dbReference>
<dbReference type="SMART" id="SM00054">
    <property type="entry name" value="EFh"/>
    <property type="match status" value="2"/>
</dbReference>
<dbReference type="PROSITE" id="PS00018">
    <property type="entry name" value="EF_HAND_1"/>
    <property type="match status" value="1"/>
</dbReference>
<dbReference type="EMBL" id="KK584067">
    <property type="protein sequence ID" value="KDO16526.1"/>
    <property type="molecule type" value="Genomic_DNA"/>
</dbReference>
<dbReference type="GO" id="GO:0043226">
    <property type="term" value="C:organelle"/>
    <property type="evidence" value="ECO:0007669"/>
    <property type="project" value="UniProtKB-ARBA"/>
</dbReference>